<evidence type="ECO:0000256" key="4">
    <source>
        <dbReference type="ARBA" id="ARBA00022679"/>
    </source>
</evidence>
<dbReference type="Pfam" id="PF07730">
    <property type="entry name" value="HisKA_3"/>
    <property type="match status" value="1"/>
</dbReference>
<dbReference type="GO" id="GO:0000155">
    <property type="term" value="F:phosphorelay sensor kinase activity"/>
    <property type="evidence" value="ECO:0007669"/>
    <property type="project" value="InterPro"/>
</dbReference>
<dbReference type="CDD" id="cd16917">
    <property type="entry name" value="HATPase_UhpB-NarQ-NarX-like"/>
    <property type="match status" value="1"/>
</dbReference>
<dbReference type="RefSeq" id="WP_072752799.1">
    <property type="nucleotide sequence ID" value="NZ_FOAW01000020.1"/>
</dbReference>
<dbReference type="GO" id="GO:0016020">
    <property type="term" value="C:membrane"/>
    <property type="evidence" value="ECO:0007669"/>
    <property type="project" value="InterPro"/>
</dbReference>
<dbReference type="Gene3D" id="1.20.5.1930">
    <property type="match status" value="1"/>
</dbReference>
<keyword evidence="9" id="KW-0472">Membrane</keyword>
<dbReference type="InterPro" id="IPR036890">
    <property type="entry name" value="HATPase_C_sf"/>
</dbReference>
<feature type="transmembrane region" description="Helical" evidence="9">
    <location>
        <begin position="6"/>
        <end position="25"/>
    </location>
</feature>
<evidence type="ECO:0000256" key="2">
    <source>
        <dbReference type="ARBA" id="ARBA00012438"/>
    </source>
</evidence>
<evidence type="ECO:0000256" key="7">
    <source>
        <dbReference type="ARBA" id="ARBA00022840"/>
    </source>
</evidence>
<feature type="domain" description="Histidine kinase/HSP90-like ATPase" evidence="10">
    <location>
        <begin position="274"/>
        <end position="362"/>
    </location>
</feature>
<dbReference type="Proteomes" id="UP000198677">
    <property type="component" value="Unassembled WGS sequence"/>
</dbReference>
<dbReference type="Pfam" id="PF02518">
    <property type="entry name" value="HATPase_c"/>
    <property type="match status" value="1"/>
</dbReference>
<feature type="transmembrane region" description="Helical" evidence="9">
    <location>
        <begin position="62"/>
        <end position="80"/>
    </location>
</feature>
<dbReference type="PANTHER" id="PTHR24421">
    <property type="entry name" value="NITRATE/NITRITE SENSOR PROTEIN NARX-RELATED"/>
    <property type="match status" value="1"/>
</dbReference>
<dbReference type="GO" id="GO:0046983">
    <property type="term" value="F:protein dimerization activity"/>
    <property type="evidence" value="ECO:0007669"/>
    <property type="project" value="InterPro"/>
</dbReference>
<keyword evidence="9" id="KW-1133">Transmembrane helix</keyword>
<dbReference type="InterPro" id="IPR011712">
    <property type="entry name" value="Sig_transdc_His_kin_sub3_dim/P"/>
</dbReference>
<keyword evidence="6 12" id="KW-0418">Kinase</keyword>
<evidence type="ECO:0000256" key="3">
    <source>
        <dbReference type="ARBA" id="ARBA00022553"/>
    </source>
</evidence>
<keyword evidence="5" id="KW-0547">Nucleotide-binding</keyword>
<feature type="transmembrane region" description="Helical" evidence="9">
    <location>
        <begin position="113"/>
        <end position="133"/>
    </location>
</feature>
<name>A0A1H7V472_9NOCA</name>
<comment type="catalytic activity">
    <reaction evidence="1">
        <text>ATP + protein L-histidine = ADP + protein N-phospho-L-histidine.</text>
        <dbReference type="EC" id="2.7.13.3"/>
    </reaction>
</comment>
<evidence type="ECO:0000313" key="12">
    <source>
        <dbReference type="EMBL" id="SEM03615.1"/>
    </source>
</evidence>
<evidence type="ECO:0000256" key="1">
    <source>
        <dbReference type="ARBA" id="ARBA00000085"/>
    </source>
</evidence>
<keyword evidence="8" id="KW-0902">Two-component regulatory system</keyword>
<dbReference type="InterPro" id="IPR003594">
    <property type="entry name" value="HATPase_dom"/>
</dbReference>
<dbReference type="GO" id="GO:0005524">
    <property type="term" value="F:ATP binding"/>
    <property type="evidence" value="ECO:0007669"/>
    <property type="project" value="UniProtKB-KW"/>
</dbReference>
<gene>
    <name evidence="12" type="ORF">SAMN05444583_12067</name>
</gene>
<accession>A0A1H7V472</accession>
<evidence type="ECO:0000259" key="10">
    <source>
        <dbReference type="Pfam" id="PF02518"/>
    </source>
</evidence>
<reference evidence="13" key="1">
    <citation type="submission" date="2016-10" db="EMBL/GenBank/DDBJ databases">
        <authorList>
            <person name="Varghese N."/>
            <person name="Submissions S."/>
        </authorList>
    </citation>
    <scope>NUCLEOTIDE SEQUENCE [LARGE SCALE GENOMIC DNA]</scope>
    <source>
        <strain evidence="13">DSM 44675</strain>
    </source>
</reference>
<evidence type="ECO:0000313" key="13">
    <source>
        <dbReference type="Proteomes" id="UP000198677"/>
    </source>
</evidence>
<keyword evidence="4" id="KW-0808">Transferase</keyword>
<keyword evidence="13" id="KW-1185">Reference proteome</keyword>
<dbReference type="SUPFAM" id="SSF55874">
    <property type="entry name" value="ATPase domain of HSP90 chaperone/DNA topoisomerase II/histidine kinase"/>
    <property type="match status" value="1"/>
</dbReference>
<evidence type="ECO:0000256" key="6">
    <source>
        <dbReference type="ARBA" id="ARBA00022777"/>
    </source>
</evidence>
<sequence>MIDHPLIARLAFVALIFVAALDIWLVGGGMDGQGQAAVMIGIAALFLRSRFPVVAFVATLPVAALGVSVLIPAIAIYSVGRWIRRDAVVVLCVAALCVAGIVSRYPIDWRIDTRWFVSDLIFIVMLAAAPVLLGRLVASRITLQGKIAEITRAHEEGDVLRTETALARDRAQLAREMHDVVSHQVSLIAVQAGALEVSSRDELTADIAATIRTLSVRTLDELRHMITVLRASGTSATGLAPQPTVAQLTELVESSGLDVSVRGNLPPDLPAAIQRAIYRTVQEALTNVRKHAPGARVTVDYGSSTTTITVAVVNSHSEAPAMELPGSRHGLRGLTERAELLGGTLSAQSEPDGGFGVELCLPWSSRPH</sequence>
<dbReference type="AlphaFoldDB" id="A0A1H7V472"/>
<feature type="domain" description="Signal transduction histidine kinase subgroup 3 dimerisation and phosphoacceptor" evidence="11">
    <location>
        <begin position="170"/>
        <end position="232"/>
    </location>
</feature>
<dbReference type="EC" id="2.7.13.3" evidence="2"/>
<evidence type="ECO:0000256" key="9">
    <source>
        <dbReference type="SAM" id="Phobius"/>
    </source>
</evidence>
<protein>
    <recommendedName>
        <fullName evidence="2">histidine kinase</fullName>
        <ecNumber evidence="2">2.7.13.3</ecNumber>
    </recommendedName>
</protein>
<keyword evidence="7" id="KW-0067">ATP-binding</keyword>
<feature type="transmembrane region" description="Helical" evidence="9">
    <location>
        <begin position="87"/>
        <end position="107"/>
    </location>
</feature>
<keyword evidence="3" id="KW-0597">Phosphoprotein</keyword>
<organism evidence="12 13">
    <name type="scientific">Rhodococcus maanshanensis</name>
    <dbReference type="NCBI Taxonomy" id="183556"/>
    <lineage>
        <taxon>Bacteria</taxon>
        <taxon>Bacillati</taxon>
        <taxon>Actinomycetota</taxon>
        <taxon>Actinomycetes</taxon>
        <taxon>Mycobacteriales</taxon>
        <taxon>Nocardiaceae</taxon>
        <taxon>Rhodococcus</taxon>
    </lineage>
</organism>
<dbReference type="PANTHER" id="PTHR24421:SF10">
    <property type="entry name" value="NITRATE_NITRITE SENSOR PROTEIN NARQ"/>
    <property type="match status" value="1"/>
</dbReference>
<evidence type="ECO:0000259" key="11">
    <source>
        <dbReference type="Pfam" id="PF07730"/>
    </source>
</evidence>
<proteinExistence type="predicted"/>
<keyword evidence="9" id="KW-0812">Transmembrane</keyword>
<dbReference type="EMBL" id="FOAW01000020">
    <property type="protein sequence ID" value="SEM03615.1"/>
    <property type="molecule type" value="Genomic_DNA"/>
</dbReference>
<dbReference type="InterPro" id="IPR050482">
    <property type="entry name" value="Sensor_HK_TwoCompSys"/>
</dbReference>
<evidence type="ECO:0000256" key="8">
    <source>
        <dbReference type="ARBA" id="ARBA00023012"/>
    </source>
</evidence>
<dbReference type="Gene3D" id="3.30.565.10">
    <property type="entry name" value="Histidine kinase-like ATPase, C-terminal domain"/>
    <property type="match status" value="1"/>
</dbReference>
<evidence type="ECO:0000256" key="5">
    <source>
        <dbReference type="ARBA" id="ARBA00022741"/>
    </source>
</evidence>